<reference evidence="1 2" key="1">
    <citation type="submission" date="2017-11" db="EMBL/GenBank/DDBJ databases">
        <title>Draft Genome Sequence of Sporolactobacillus inulinus NBRC 111894 Isolated from Koso, a Japanese Sugar-Vegetable Fermented Beverage.</title>
        <authorList>
            <person name="Chiou T.Y."/>
            <person name="Oshima K."/>
            <person name="Suda W."/>
            <person name="Hattori M."/>
            <person name="Takahashi T."/>
        </authorList>
    </citation>
    <scope>NUCLEOTIDE SEQUENCE [LARGE SCALE GENOMIC DNA]</scope>
    <source>
        <strain evidence="1 2">NBRC111894</strain>
    </source>
</reference>
<sequence length="91" mass="10242">MSIGAFRSAMLPLMHQLLARPAHLRDLLLQRVRKTSIAERSVQLGLITAFSREASSYGWRLRPARSCRYALRLRSGQTASVTFTAGKIIRT</sequence>
<dbReference type="EMBL" id="BEXB01000023">
    <property type="protein sequence ID" value="GAY77237.1"/>
    <property type="molecule type" value="Genomic_DNA"/>
</dbReference>
<proteinExistence type="predicted"/>
<dbReference type="Proteomes" id="UP000319716">
    <property type="component" value="Unassembled WGS sequence"/>
</dbReference>
<dbReference type="AlphaFoldDB" id="A0A4Y1ZDQ0"/>
<accession>A0A4Y1ZDQ0</accession>
<protein>
    <submittedName>
        <fullName evidence="1">Uncharacterized protein</fullName>
    </submittedName>
</protein>
<comment type="caution">
    <text evidence="1">The sequence shown here is derived from an EMBL/GenBank/DDBJ whole genome shotgun (WGS) entry which is preliminary data.</text>
</comment>
<organism evidence="1 2">
    <name type="scientific">Sporolactobacillus inulinus</name>
    <dbReference type="NCBI Taxonomy" id="2078"/>
    <lineage>
        <taxon>Bacteria</taxon>
        <taxon>Bacillati</taxon>
        <taxon>Bacillota</taxon>
        <taxon>Bacilli</taxon>
        <taxon>Bacillales</taxon>
        <taxon>Sporolactobacillaceae</taxon>
        <taxon>Sporolactobacillus</taxon>
    </lineage>
</organism>
<name>A0A4Y1ZDQ0_9BACL</name>
<gene>
    <name evidence="1" type="ORF">NBRC111894_2791</name>
</gene>
<evidence type="ECO:0000313" key="2">
    <source>
        <dbReference type="Proteomes" id="UP000319716"/>
    </source>
</evidence>
<evidence type="ECO:0000313" key="1">
    <source>
        <dbReference type="EMBL" id="GAY77237.1"/>
    </source>
</evidence>